<dbReference type="InterPro" id="IPR018688">
    <property type="entry name" value="PpoB2-like"/>
</dbReference>
<dbReference type="Proteomes" id="UP000177445">
    <property type="component" value="Chromosome"/>
</dbReference>
<feature type="transmembrane region" description="Helical" evidence="1">
    <location>
        <begin position="17"/>
        <end position="38"/>
    </location>
</feature>
<feature type="transmembrane region" description="Helical" evidence="1">
    <location>
        <begin position="193"/>
        <end position="224"/>
    </location>
</feature>
<feature type="transmembrane region" description="Helical" evidence="1">
    <location>
        <begin position="97"/>
        <end position="126"/>
    </location>
</feature>
<reference evidence="2 3" key="1">
    <citation type="submission" date="2016-10" db="EMBL/GenBank/DDBJ databases">
        <title>Marinobacter salinus sp. nov., a moderately halophilic bacterium isolated from a tidal flat environment.</title>
        <authorList>
            <person name="Park S.-J."/>
        </authorList>
    </citation>
    <scope>NUCLEOTIDE SEQUENCE [LARGE SCALE GENOMIC DNA]</scope>
    <source>
        <strain evidence="2 3">Hb8</strain>
    </source>
</reference>
<feature type="transmembrane region" description="Helical" evidence="1">
    <location>
        <begin position="236"/>
        <end position="257"/>
    </location>
</feature>
<keyword evidence="1" id="KW-0812">Transmembrane</keyword>
<keyword evidence="1" id="KW-0472">Membrane</keyword>
<gene>
    <name evidence="2" type="ORF">BKP64_01080</name>
</gene>
<evidence type="ECO:0000313" key="3">
    <source>
        <dbReference type="Proteomes" id="UP000177445"/>
    </source>
</evidence>
<keyword evidence="3" id="KW-1185">Reference proteome</keyword>
<dbReference type="AlphaFoldDB" id="A0A1D9GRB5"/>
<name>A0A1D9GRB5_9GAMM</name>
<evidence type="ECO:0008006" key="4">
    <source>
        <dbReference type="Google" id="ProtNLM"/>
    </source>
</evidence>
<sequence length="258" mass="28010">MAGRNGSFSGLRVRDSLVTLVGLLAIVGLSWLYLFGLASDMASMSPGMMTFKDWTPGYFVLMLVMWGIMMVAMMTPSAAPMIMLYRQVARKNHLTGAMLGTALFAGGYLLVWMLFSLVATALQWLLEQWALLSPYMRSQNQLFSGVILIAAGIYQFSSLKQACLRRCQGPLIFITRYWRSGLRGAFEMGIRHGAYCVGCCAALMALLFVGGIMDLSVIAAIAGVVLLEKLMPGGEWVARGIGSLAIALGAFLMSVTVM</sequence>
<evidence type="ECO:0000256" key="1">
    <source>
        <dbReference type="SAM" id="Phobius"/>
    </source>
</evidence>
<dbReference type="KEGG" id="msq:BKP64_01080"/>
<protein>
    <recommendedName>
        <fullName evidence="4">Metal-binding protein</fullName>
    </recommendedName>
</protein>
<feature type="transmembrane region" description="Helical" evidence="1">
    <location>
        <begin position="138"/>
        <end position="156"/>
    </location>
</feature>
<proteinExistence type="predicted"/>
<dbReference type="RefSeq" id="WP_070973497.1">
    <property type="nucleotide sequence ID" value="NZ_CP017715.1"/>
</dbReference>
<feature type="transmembrane region" description="Helical" evidence="1">
    <location>
        <begin position="58"/>
        <end position="85"/>
    </location>
</feature>
<dbReference type="EMBL" id="CP017715">
    <property type="protein sequence ID" value="AOY90094.1"/>
    <property type="molecule type" value="Genomic_DNA"/>
</dbReference>
<accession>A0A1D9GRB5</accession>
<evidence type="ECO:0000313" key="2">
    <source>
        <dbReference type="EMBL" id="AOY90094.1"/>
    </source>
</evidence>
<dbReference type="Pfam" id="PF09948">
    <property type="entry name" value="PpoB2"/>
    <property type="match status" value="1"/>
</dbReference>
<organism evidence="2 3">
    <name type="scientific">Marinobacter salinus</name>
    <dbReference type="NCBI Taxonomy" id="1874317"/>
    <lineage>
        <taxon>Bacteria</taxon>
        <taxon>Pseudomonadati</taxon>
        <taxon>Pseudomonadota</taxon>
        <taxon>Gammaproteobacteria</taxon>
        <taxon>Pseudomonadales</taxon>
        <taxon>Marinobacteraceae</taxon>
        <taxon>Marinobacter</taxon>
    </lineage>
</organism>
<keyword evidence="1" id="KW-1133">Transmembrane helix</keyword>
<dbReference type="STRING" id="1874317.BKP64_01080"/>